<evidence type="ECO:0000256" key="3">
    <source>
        <dbReference type="ARBA" id="ARBA00022692"/>
    </source>
</evidence>
<feature type="transmembrane region" description="Helical" evidence="8">
    <location>
        <begin position="163"/>
        <end position="184"/>
    </location>
</feature>
<comment type="subcellular location">
    <subcellularLocation>
        <location evidence="1">Membrane</location>
    </subcellularLocation>
</comment>
<dbReference type="AlphaFoldDB" id="A0AAV7EHJ3"/>
<keyword evidence="4 8" id="KW-1133">Transmembrane helix</keyword>
<evidence type="ECO:0000313" key="9">
    <source>
        <dbReference type="EMBL" id="KAG9446688.1"/>
    </source>
</evidence>
<comment type="caution">
    <text evidence="9">The sequence shown here is derived from an EMBL/GenBank/DDBJ whole genome shotgun (WGS) entry which is preliminary data.</text>
</comment>
<keyword evidence="7" id="KW-0604">Photosystem II</keyword>
<keyword evidence="3 8" id="KW-0812">Transmembrane</keyword>
<dbReference type="PANTHER" id="PTHR34790:SF1">
    <property type="entry name" value="PHOTOSYSTEM II CORE COMPLEX PROTEINS PSBY, CHLOROPLASTIC"/>
    <property type="match status" value="1"/>
</dbReference>
<evidence type="ECO:0000256" key="4">
    <source>
        <dbReference type="ARBA" id="ARBA00022989"/>
    </source>
</evidence>
<dbReference type="GO" id="GO:0009523">
    <property type="term" value="C:photosystem II"/>
    <property type="evidence" value="ECO:0007669"/>
    <property type="project" value="UniProtKB-KW"/>
</dbReference>
<gene>
    <name evidence="9" type="ORF">H6P81_012816</name>
</gene>
<organism evidence="9 10">
    <name type="scientific">Aristolochia fimbriata</name>
    <name type="common">White veined hardy Dutchman's pipe vine</name>
    <dbReference type="NCBI Taxonomy" id="158543"/>
    <lineage>
        <taxon>Eukaryota</taxon>
        <taxon>Viridiplantae</taxon>
        <taxon>Streptophyta</taxon>
        <taxon>Embryophyta</taxon>
        <taxon>Tracheophyta</taxon>
        <taxon>Spermatophyta</taxon>
        <taxon>Magnoliopsida</taxon>
        <taxon>Magnoliidae</taxon>
        <taxon>Piperales</taxon>
        <taxon>Aristolochiaceae</taxon>
        <taxon>Aristolochia</taxon>
    </lineage>
</organism>
<dbReference type="EMBL" id="JAINDJ010000005">
    <property type="protein sequence ID" value="KAG9446688.1"/>
    <property type="molecule type" value="Genomic_DNA"/>
</dbReference>
<feature type="transmembrane region" description="Helical" evidence="8">
    <location>
        <begin position="125"/>
        <end position="143"/>
    </location>
</feature>
<dbReference type="PANTHER" id="PTHR34790">
    <property type="entry name" value="PHOTOSYSTEM II CORE COMPLEX PROTEINS PSBY, CHLOROPLASTIC"/>
    <property type="match status" value="1"/>
</dbReference>
<accession>A0AAV7EHJ3</accession>
<name>A0AAV7EHJ3_ARIFI</name>
<evidence type="ECO:0000256" key="6">
    <source>
        <dbReference type="ARBA" id="ARBA00023136"/>
    </source>
</evidence>
<feature type="transmembrane region" description="Helical" evidence="8">
    <location>
        <begin position="95"/>
        <end position="113"/>
    </location>
</feature>
<dbReference type="GO" id="GO:0045454">
    <property type="term" value="P:cell redox homeostasis"/>
    <property type="evidence" value="ECO:0007669"/>
    <property type="project" value="TreeGrafter"/>
</dbReference>
<keyword evidence="5" id="KW-0793">Thylakoid</keyword>
<evidence type="ECO:0000256" key="5">
    <source>
        <dbReference type="ARBA" id="ARBA00023078"/>
    </source>
</evidence>
<proteinExistence type="inferred from homology"/>
<evidence type="ECO:0000256" key="2">
    <source>
        <dbReference type="ARBA" id="ARBA00022531"/>
    </source>
</evidence>
<keyword evidence="6 8" id="KW-0472">Membrane</keyword>
<dbReference type="GO" id="GO:0030145">
    <property type="term" value="F:manganese ion binding"/>
    <property type="evidence" value="ECO:0007669"/>
    <property type="project" value="InterPro"/>
</dbReference>
<dbReference type="HAMAP" id="MF_00717">
    <property type="entry name" value="PSII_PsbY"/>
    <property type="match status" value="1"/>
</dbReference>
<protein>
    <submittedName>
        <fullName evidence="9">Uncharacterized protein</fullName>
    </submittedName>
</protein>
<dbReference type="Proteomes" id="UP000825729">
    <property type="component" value="Unassembled WGS sequence"/>
</dbReference>
<sequence>MAATIATMAMLNAKCLGTKTPVLNSNQSKPTALKPISLLSLQNLPKGLTLPDPNPSSLLGTALAGAVFSSLSCCDAAIAAQQIADLAADGDNRGLALLIPIVPAILWVLYNILQPALNQLNKMRSSKGVIVGVGLGLGAWAAASSSASAGEVAAVADASSNDSRGLLLLFVIAPAVLWVLYNILQPALNQLNKMRSQFPSLFVIYLSESQIL</sequence>
<evidence type="ECO:0000256" key="1">
    <source>
        <dbReference type="ARBA" id="ARBA00004370"/>
    </source>
</evidence>
<evidence type="ECO:0000256" key="8">
    <source>
        <dbReference type="SAM" id="Phobius"/>
    </source>
</evidence>
<evidence type="ECO:0000313" key="10">
    <source>
        <dbReference type="Proteomes" id="UP000825729"/>
    </source>
</evidence>
<dbReference type="InterPro" id="IPR038760">
    <property type="entry name" value="PsbY_plant"/>
</dbReference>
<keyword evidence="10" id="KW-1185">Reference proteome</keyword>
<keyword evidence="2" id="KW-0602">Photosynthesis</keyword>
<reference evidence="9 10" key="1">
    <citation type="submission" date="2021-07" db="EMBL/GenBank/DDBJ databases">
        <title>The Aristolochia fimbriata genome: insights into angiosperm evolution, floral development and chemical biosynthesis.</title>
        <authorList>
            <person name="Jiao Y."/>
        </authorList>
    </citation>
    <scope>NUCLEOTIDE SEQUENCE [LARGE SCALE GENOMIC DNA]</scope>
    <source>
        <strain evidence="9">IBCAS-2021</strain>
        <tissue evidence="9">Leaf</tissue>
    </source>
</reference>
<dbReference type="GO" id="GO:0009534">
    <property type="term" value="C:chloroplast thylakoid"/>
    <property type="evidence" value="ECO:0007669"/>
    <property type="project" value="TreeGrafter"/>
</dbReference>
<evidence type="ECO:0000256" key="7">
    <source>
        <dbReference type="ARBA" id="ARBA00023276"/>
    </source>
</evidence>
<dbReference type="InterPro" id="IPR009388">
    <property type="entry name" value="PSII_PsbY"/>
</dbReference>
<dbReference type="Pfam" id="PF06298">
    <property type="entry name" value="PsbY"/>
    <property type="match status" value="2"/>
</dbReference>
<dbReference type="GO" id="GO:0015979">
    <property type="term" value="P:photosynthesis"/>
    <property type="evidence" value="ECO:0007669"/>
    <property type="project" value="UniProtKB-KW"/>
</dbReference>